<accession>A0A371I0B9</accession>
<gene>
    <name evidence="1" type="ORF">CR513_07315</name>
</gene>
<evidence type="ECO:0000313" key="2">
    <source>
        <dbReference type="Proteomes" id="UP000257109"/>
    </source>
</evidence>
<sequence>MGRNMIDAASGGALMDKTPAVVRHLISNMASNTQQFKARGAVTSQVVNEVGAIDNLRLENQLTKQLAVEQHQLGAPIRVCGICTFVEHPTDMCHTLQETESNNAEIVRSIGGYQYGRQSYPIREATILIESESRAVYGLEIRIHAKHFGSGPE</sequence>
<reference evidence="1" key="1">
    <citation type="submission" date="2018-05" db="EMBL/GenBank/DDBJ databases">
        <title>Draft genome of Mucuna pruriens seed.</title>
        <authorList>
            <person name="Nnadi N.E."/>
            <person name="Vos R."/>
            <person name="Hasami M.H."/>
            <person name="Devisetty U.K."/>
            <person name="Aguiy J.C."/>
        </authorList>
    </citation>
    <scope>NUCLEOTIDE SEQUENCE [LARGE SCALE GENOMIC DNA]</scope>
    <source>
        <strain evidence="1">JCA_2017</strain>
    </source>
</reference>
<dbReference type="Proteomes" id="UP000257109">
    <property type="component" value="Unassembled WGS sequence"/>
</dbReference>
<protein>
    <submittedName>
        <fullName evidence="1">Uncharacterized protein</fullName>
    </submittedName>
</protein>
<comment type="caution">
    <text evidence="1">The sequence shown here is derived from an EMBL/GenBank/DDBJ whole genome shotgun (WGS) entry which is preliminary data.</text>
</comment>
<dbReference type="AlphaFoldDB" id="A0A371I0B9"/>
<name>A0A371I0B9_MUCPR</name>
<organism evidence="1 2">
    <name type="scientific">Mucuna pruriens</name>
    <name type="common">Velvet bean</name>
    <name type="synonym">Dolichos pruriens</name>
    <dbReference type="NCBI Taxonomy" id="157652"/>
    <lineage>
        <taxon>Eukaryota</taxon>
        <taxon>Viridiplantae</taxon>
        <taxon>Streptophyta</taxon>
        <taxon>Embryophyta</taxon>
        <taxon>Tracheophyta</taxon>
        <taxon>Spermatophyta</taxon>
        <taxon>Magnoliopsida</taxon>
        <taxon>eudicotyledons</taxon>
        <taxon>Gunneridae</taxon>
        <taxon>Pentapetalae</taxon>
        <taxon>rosids</taxon>
        <taxon>fabids</taxon>
        <taxon>Fabales</taxon>
        <taxon>Fabaceae</taxon>
        <taxon>Papilionoideae</taxon>
        <taxon>50 kb inversion clade</taxon>
        <taxon>NPAAA clade</taxon>
        <taxon>indigoferoid/millettioid clade</taxon>
        <taxon>Phaseoleae</taxon>
        <taxon>Mucuna</taxon>
    </lineage>
</organism>
<dbReference type="OrthoDB" id="1305902at2759"/>
<feature type="non-terminal residue" evidence="1">
    <location>
        <position position="1"/>
    </location>
</feature>
<evidence type="ECO:0000313" key="1">
    <source>
        <dbReference type="EMBL" id="RDY08471.1"/>
    </source>
</evidence>
<dbReference type="EMBL" id="QJKJ01001268">
    <property type="protein sequence ID" value="RDY08471.1"/>
    <property type="molecule type" value="Genomic_DNA"/>
</dbReference>
<keyword evidence="2" id="KW-1185">Reference proteome</keyword>
<proteinExistence type="predicted"/>